<evidence type="ECO:0000313" key="2">
    <source>
        <dbReference type="EMBL" id="TQJ17586.1"/>
    </source>
</evidence>
<accession>A0A542EQY3</accession>
<feature type="compositionally biased region" description="Basic and acidic residues" evidence="1">
    <location>
        <begin position="11"/>
        <end position="20"/>
    </location>
</feature>
<feature type="compositionally biased region" description="Acidic residues" evidence="1">
    <location>
        <begin position="1"/>
        <end position="10"/>
    </location>
</feature>
<evidence type="ECO:0000313" key="3">
    <source>
        <dbReference type="Proteomes" id="UP000316298"/>
    </source>
</evidence>
<gene>
    <name evidence="2" type="ORF">FB475_1707</name>
</gene>
<proteinExistence type="predicted"/>
<dbReference type="EMBL" id="VFMM01000001">
    <property type="protein sequence ID" value="TQJ17586.1"/>
    <property type="molecule type" value="Genomic_DNA"/>
</dbReference>
<keyword evidence="3" id="KW-1185">Reference proteome</keyword>
<comment type="caution">
    <text evidence="2">The sequence shown here is derived from an EMBL/GenBank/DDBJ whole genome shotgun (WGS) entry which is preliminary data.</text>
</comment>
<dbReference type="Proteomes" id="UP000316298">
    <property type="component" value="Unassembled WGS sequence"/>
</dbReference>
<dbReference type="AlphaFoldDB" id="A0A542EQY3"/>
<feature type="region of interest" description="Disordered" evidence="1">
    <location>
        <begin position="1"/>
        <end position="22"/>
    </location>
</feature>
<sequence length="79" mass="8474">MADEISDEERDAQLNDHRTPQDAADLVARFTGSDFQPPASSLHGNYKQLADAGVPPAAIAAKIRAQEAKAAEDRKGNSR</sequence>
<organism evidence="2 3">
    <name type="scientific">Kribbella jejuensis</name>
    <dbReference type="NCBI Taxonomy" id="236068"/>
    <lineage>
        <taxon>Bacteria</taxon>
        <taxon>Bacillati</taxon>
        <taxon>Actinomycetota</taxon>
        <taxon>Actinomycetes</taxon>
        <taxon>Propionibacteriales</taxon>
        <taxon>Kribbellaceae</taxon>
        <taxon>Kribbella</taxon>
    </lineage>
</organism>
<name>A0A542EQY3_9ACTN</name>
<protein>
    <submittedName>
        <fullName evidence="2">Uncharacterized protein</fullName>
    </submittedName>
</protein>
<reference evidence="2 3" key="1">
    <citation type="submission" date="2019-06" db="EMBL/GenBank/DDBJ databases">
        <title>Sequencing the genomes of 1000 actinobacteria strains.</title>
        <authorList>
            <person name="Klenk H.-P."/>
        </authorList>
    </citation>
    <scope>NUCLEOTIDE SEQUENCE [LARGE SCALE GENOMIC DNA]</scope>
    <source>
        <strain evidence="2 3">DSM 17305</strain>
    </source>
</reference>
<dbReference type="RefSeq" id="WP_141854134.1">
    <property type="nucleotide sequence ID" value="NZ_BAAAKA010000019.1"/>
</dbReference>
<evidence type="ECO:0000256" key="1">
    <source>
        <dbReference type="SAM" id="MobiDB-lite"/>
    </source>
</evidence>
<dbReference type="OrthoDB" id="9970976at2"/>